<gene>
    <name evidence="3" type="ORF">GCM10010841_19320</name>
</gene>
<dbReference type="Pfam" id="PF00702">
    <property type="entry name" value="Hydrolase"/>
    <property type="match status" value="1"/>
</dbReference>
<evidence type="ECO:0000256" key="1">
    <source>
        <dbReference type="ARBA" id="ARBA00008106"/>
    </source>
</evidence>
<dbReference type="PANTHER" id="PTHR43316:SF3">
    <property type="entry name" value="HALOACID DEHALOGENASE, TYPE II (AFU_ORTHOLOGUE AFUA_2G07750)-RELATED"/>
    <property type="match status" value="1"/>
</dbReference>
<dbReference type="InterPro" id="IPR023198">
    <property type="entry name" value="PGP-like_dom2"/>
</dbReference>
<sequence>MTPTVFLDMNETLLDLSALDPLFAGAFGDMGARKQWFNLVLQLALTHTVLGEYRDFSVLGREALSALGEARGEAVPGELPAQVAATMRALPAHADTREGLEILRAGGARLVCLTNNKQEVLDAQLAQAGFADLVDRAVSVDPSGVLKPGRGAYEYGMAQVGATPQDSWLLAAHGWDISGARAAGLRTAFVERPGQAQNPLMRADVSGSLPTVARALIGRLGGQA</sequence>
<dbReference type="Gene3D" id="1.10.150.240">
    <property type="entry name" value="Putative phosphatase, domain 2"/>
    <property type="match status" value="1"/>
</dbReference>
<dbReference type="PANTHER" id="PTHR43316">
    <property type="entry name" value="HYDROLASE, HALOACID DELAHOGENASE-RELATED"/>
    <property type="match status" value="1"/>
</dbReference>
<reference evidence="4" key="1">
    <citation type="journal article" date="2019" name="Int. J. Syst. Evol. Microbiol.">
        <title>The Global Catalogue of Microorganisms (GCM) 10K type strain sequencing project: providing services to taxonomists for standard genome sequencing and annotation.</title>
        <authorList>
            <consortium name="The Broad Institute Genomics Platform"/>
            <consortium name="The Broad Institute Genome Sequencing Center for Infectious Disease"/>
            <person name="Wu L."/>
            <person name="Ma J."/>
        </authorList>
    </citation>
    <scope>NUCLEOTIDE SEQUENCE [LARGE SCALE GENOMIC DNA]</scope>
    <source>
        <strain evidence="4">JCM 15443</strain>
    </source>
</reference>
<dbReference type="InterPro" id="IPR023214">
    <property type="entry name" value="HAD_sf"/>
</dbReference>
<comment type="similarity">
    <text evidence="1">Belongs to the HAD-like hydrolase superfamily. S-2-haloalkanoic acid dehalogenase family.</text>
</comment>
<name>A0ABQ2GSB2_9DEIO</name>
<dbReference type="EMBL" id="BMOM01000014">
    <property type="protein sequence ID" value="GGM10987.1"/>
    <property type="molecule type" value="Genomic_DNA"/>
</dbReference>
<accession>A0ABQ2GSB2</accession>
<evidence type="ECO:0000313" key="4">
    <source>
        <dbReference type="Proteomes" id="UP000661918"/>
    </source>
</evidence>
<dbReference type="Proteomes" id="UP000661918">
    <property type="component" value="Unassembled WGS sequence"/>
</dbReference>
<protein>
    <submittedName>
        <fullName evidence="3">Haloacid dehalogenase</fullName>
    </submittedName>
</protein>
<dbReference type="InterPro" id="IPR036412">
    <property type="entry name" value="HAD-like_sf"/>
</dbReference>
<evidence type="ECO:0000313" key="3">
    <source>
        <dbReference type="EMBL" id="GGM10987.1"/>
    </source>
</evidence>
<proteinExistence type="inferred from homology"/>
<dbReference type="InterPro" id="IPR006439">
    <property type="entry name" value="HAD-SF_hydro_IA"/>
</dbReference>
<comment type="caution">
    <text evidence="3">The sequence shown here is derived from an EMBL/GenBank/DDBJ whole genome shotgun (WGS) entry which is preliminary data.</text>
</comment>
<dbReference type="Gene3D" id="3.40.50.1000">
    <property type="entry name" value="HAD superfamily/HAD-like"/>
    <property type="match status" value="1"/>
</dbReference>
<keyword evidence="2" id="KW-0378">Hydrolase</keyword>
<dbReference type="NCBIfam" id="TIGR01428">
    <property type="entry name" value="HAD_type_II"/>
    <property type="match status" value="1"/>
</dbReference>
<dbReference type="SUPFAM" id="SSF56784">
    <property type="entry name" value="HAD-like"/>
    <property type="match status" value="1"/>
</dbReference>
<dbReference type="PRINTS" id="PR00413">
    <property type="entry name" value="HADHALOGNASE"/>
</dbReference>
<dbReference type="RefSeq" id="WP_188903888.1">
    <property type="nucleotide sequence ID" value="NZ_BMOM01000014.1"/>
</dbReference>
<dbReference type="InterPro" id="IPR051540">
    <property type="entry name" value="S-2-haloacid_dehalogenase"/>
</dbReference>
<evidence type="ECO:0000256" key="2">
    <source>
        <dbReference type="ARBA" id="ARBA00022801"/>
    </source>
</evidence>
<organism evidence="3 4">
    <name type="scientific">Deinococcus aerophilus</name>
    <dbReference type="NCBI Taxonomy" id="522488"/>
    <lineage>
        <taxon>Bacteria</taxon>
        <taxon>Thermotogati</taxon>
        <taxon>Deinococcota</taxon>
        <taxon>Deinococci</taxon>
        <taxon>Deinococcales</taxon>
        <taxon>Deinococcaceae</taxon>
        <taxon>Deinococcus</taxon>
    </lineage>
</organism>
<keyword evidence="4" id="KW-1185">Reference proteome</keyword>
<dbReference type="InterPro" id="IPR006328">
    <property type="entry name" value="2-HAD"/>
</dbReference>